<keyword evidence="11" id="KW-1185">Reference proteome</keyword>
<dbReference type="Proteomes" id="UP000306912">
    <property type="component" value="Unassembled WGS sequence"/>
</dbReference>
<keyword evidence="6" id="KW-0472">Membrane</keyword>
<accession>A0A5R8QBJ0</accession>
<organism evidence="10 11">
    <name type="scientific">Culicoidibacter larvae</name>
    <dbReference type="NCBI Taxonomy" id="2579976"/>
    <lineage>
        <taxon>Bacteria</taxon>
        <taxon>Bacillati</taxon>
        <taxon>Bacillota</taxon>
        <taxon>Culicoidibacteria</taxon>
        <taxon>Culicoidibacterales</taxon>
        <taxon>Culicoidibacteraceae</taxon>
        <taxon>Culicoidibacter</taxon>
    </lineage>
</organism>
<dbReference type="RefSeq" id="WP_138191034.1">
    <property type="nucleotide sequence ID" value="NZ_VBWP01000005.1"/>
</dbReference>
<feature type="transmembrane region" description="Helical" evidence="6">
    <location>
        <begin position="612"/>
        <end position="630"/>
    </location>
</feature>
<dbReference type="Gene3D" id="2.60.40.10">
    <property type="entry name" value="Immunoglobulins"/>
    <property type="match status" value="1"/>
</dbReference>
<keyword evidence="3 7" id="KW-0732">Signal</keyword>
<evidence type="ECO:0000256" key="4">
    <source>
        <dbReference type="ARBA" id="ARBA00023088"/>
    </source>
</evidence>
<feature type="signal peptide" evidence="7">
    <location>
        <begin position="1"/>
        <end position="26"/>
    </location>
</feature>
<dbReference type="Pfam" id="PF00746">
    <property type="entry name" value="Gram_pos_anchor"/>
    <property type="match status" value="1"/>
</dbReference>
<evidence type="ECO:0000256" key="6">
    <source>
        <dbReference type="SAM" id="Phobius"/>
    </source>
</evidence>
<dbReference type="InterPro" id="IPR019931">
    <property type="entry name" value="LPXTG_anchor"/>
</dbReference>
<evidence type="ECO:0000313" key="11">
    <source>
        <dbReference type="Proteomes" id="UP000306912"/>
    </source>
</evidence>
<dbReference type="OrthoDB" id="2237383at2"/>
<evidence type="ECO:0000256" key="2">
    <source>
        <dbReference type="ARBA" id="ARBA00022525"/>
    </source>
</evidence>
<evidence type="ECO:0000256" key="1">
    <source>
        <dbReference type="ARBA" id="ARBA00022512"/>
    </source>
</evidence>
<keyword evidence="1" id="KW-0134">Cell wall</keyword>
<feature type="region of interest" description="Disordered" evidence="5">
    <location>
        <begin position="29"/>
        <end position="63"/>
    </location>
</feature>
<dbReference type="AlphaFoldDB" id="A0A5R8QBJ0"/>
<evidence type="ECO:0000256" key="5">
    <source>
        <dbReference type="SAM" id="MobiDB-lite"/>
    </source>
</evidence>
<keyword evidence="2" id="KW-0964">Secreted</keyword>
<name>A0A5R8QBJ0_9FIRM</name>
<sequence length="638" mass="69003">MKFIKIGAAAIVFLSMAASSFITVNAEDTTTENTTGTSQEINVEASGNDEVVSENNENTAEESVDLDTILSTENNTDNNQSATQQSSMLKAVNQYGFDEEFFKWLQDHGSLPKTGTITQADLDKVTRIDHIINAPFSSLEGIEQLKNLNFLRINSSANISYEELNRLSGLTNLRTLEVGYSKLMTDISPVANLPQLTTLNWYDNGGYVIDFTYYSGEPLDISVLDGQLPNIESLSITEIPLLGTEALASFTTAKKVALWSTGIKDISFINAMPNLTELDVRYDRVTDLSLVAARPGVKTYAGGQLIVLYGNEGLYADLSAASTFTTSMYFKVQDNQYATLTGLSTDKGAYDNKETITWTDITADDLLGITYRDPFAMQKVPLKTIASQFSASSLPANILSYSGTIYQSVSQKIEVEKPTIDVIYEDEDVLTGIAPANATVDVTCPHGNTIRVTADASGNWSMPTDGAIFKDDMFTAVTVHASGQTSDAAEQVVLPVVYTIDASDVTMTVTQLQTLRNNGTLESYVLNQAGAAALKSSRTTKSMEVHGDMTPLDNVNEATIVQVTTYVPADNTVTRYDATTTATIVEKPINVTVIDDTNNGNGSLPNTGQDQMTPVLVGGAVVVIVGIALSRRNNKQRK</sequence>
<dbReference type="NCBIfam" id="TIGR01167">
    <property type="entry name" value="LPXTG_anchor"/>
    <property type="match status" value="1"/>
</dbReference>
<protein>
    <submittedName>
        <fullName evidence="10">LPXTG cell wall anchor domain-containing protein</fullName>
    </submittedName>
</protein>
<keyword evidence="6" id="KW-1133">Transmembrane helix</keyword>
<gene>
    <name evidence="10" type="ORF">FEZ08_07120</name>
</gene>
<dbReference type="InterPro" id="IPR041498">
    <property type="entry name" value="Big_6"/>
</dbReference>
<reference evidence="10 11" key="1">
    <citation type="submission" date="2019-05" db="EMBL/GenBank/DDBJ databases">
        <title>Culicoidintestinum kansasii gen. nov., sp. nov. from the gastrointestinal tract of the biting midge, Culicoides sonorensis.</title>
        <authorList>
            <person name="Neupane S."/>
            <person name="Ghosh A."/>
            <person name="Gunther S."/>
            <person name="Martin K."/>
            <person name="Zurek L."/>
        </authorList>
    </citation>
    <scope>NUCLEOTIDE SEQUENCE [LARGE SCALE GENOMIC DNA]</scope>
    <source>
        <strain evidence="10 11">CS-1</strain>
    </source>
</reference>
<feature type="domain" description="Bacterial Ig" evidence="9">
    <location>
        <begin position="417"/>
        <end position="491"/>
    </location>
</feature>
<keyword evidence="4" id="KW-0572">Peptidoglycan-anchor</keyword>
<keyword evidence="6" id="KW-0812">Transmembrane</keyword>
<dbReference type="InParanoid" id="A0A5R8QBJ0"/>
<feature type="domain" description="Gram-positive cocci surface proteins LPxTG" evidence="8">
    <location>
        <begin position="597"/>
        <end position="635"/>
    </location>
</feature>
<evidence type="ECO:0000313" key="10">
    <source>
        <dbReference type="EMBL" id="TLG73895.1"/>
    </source>
</evidence>
<proteinExistence type="predicted"/>
<dbReference type="SUPFAM" id="SSF52058">
    <property type="entry name" value="L domain-like"/>
    <property type="match status" value="1"/>
</dbReference>
<dbReference type="EMBL" id="VBWP01000005">
    <property type="protein sequence ID" value="TLG73895.1"/>
    <property type="molecule type" value="Genomic_DNA"/>
</dbReference>
<evidence type="ECO:0000259" key="9">
    <source>
        <dbReference type="Pfam" id="PF17936"/>
    </source>
</evidence>
<evidence type="ECO:0000259" key="8">
    <source>
        <dbReference type="Pfam" id="PF00746"/>
    </source>
</evidence>
<feature type="chain" id="PRO_5024342109" evidence="7">
    <location>
        <begin position="27"/>
        <end position="638"/>
    </location>
</feature>
<dbReference type="Gene3D" id="3.80.10.10">
    <property type="entry name" value="Ribonuclease Inhibitor"/>
    <property type="match status" value="1"/>
</dbReference>
<evidence type="ECO:0000256" key="7">
    <source>
        <dbReference type="SAM" id="SignalP"/>
    </source>
</evidence>
<dbReference type="InterPro" id="IPR032675">
    <property type="entry name" value="LRR_dom_sf"/>
</dbReference>
<evidence type="ECO:0000256" key="3">
    <source>
        <dbReference type="ARBA" id="ARBA00022729"/>
    </source>
</evidence>
<comment type="caution">
    <text evidence="10">The sequence shown here is derived from an EMBL/GenBank/DDBJ whole genome shotgun (WGS) entry which is preliminary data.</text>
</comment>
<dbReference type="InterPro" id="IPR013783">
    <property type="entry name" value="Ig-like_fold"/>
</dbReference>
<dbReference type="Pfam" id="PF17936">
    <property type="entry name" value="Big_6"/>
    <property type="match status" value="1"/>
</dbReference>